<dbReference type="InterPro" id="IPR051535">
    <property type="entry name" value="Siderophore_ABC-ATPase"/>
</dbReference>
<reference evidence="12" key="1">
    <citation type="submission" date="2016-11" db="EMBL/GenBank/DDBJ databases">
        <authorList>
            <person name="Varghese N."/>
            <person name="Submissions S."/>
        </authorList>
    </citation>
    <scope>NUCLEOTIDE SEQUENCE [LARGE SCALE GENOMIC DNA]</scope>
    <source>
        <strain evidence="12">DSM 26134</strain>
    </source>
</reference>
<dbReference type="InterPro" id="IPR027417">
    <property type="entry name" value="P-loop_NTPase"/>
</dbReference>
<evidence type="ECO:0000256" key="9">
    <source>
        <dbReference type="ARBA" id="ARBA00023136"/>
    </source>
</evidence>
<dbReference type="Pfam" id="PF00005">
    <property type="entry name" value="ABC_tran"/>
    <property type="match status" value="1"/>
</dbReference>
<dbReference type="GO" id="GO:0006826">
    <property type="term" value="P:iron ion transport"/>
    <property type="evidence" value="ECO:0007669"/>
    <property type="project" value="UniProtKB-KW"/>
</dbReference>
<keyword evidence="12" id="KW-1185">Reference proteome</keyword>
<dbReference type="PANTHER" id="PTHR42771:SF2">
    <property type="entry name" value="IRON(3+)-HYDROXAMATE IMPORT ATP-BINDING PROTEIN FHUC"/>
    <property type="match status" value="1"/>
</dbReference>
<organism evidence="11 12">
    <name type="scientific">Reichenbachiella agariperforans</name>
    <dbReference type="NCBI Taxonomy" id="156994"/>
    <lineage>
        <taxon>Bacteria</taxon>
        <taxon>Pseudomonadati</taxon>
        <taxon>Bacteroidota</taxon>
        <taxon>Cytophagia</taxon>
        <taxon>Cytophagales</taxon>
        <taxon>Reichenbachiellaceae</taxon>
        <taxon>Reichenbachiella</taxon>
    </lineage>
</organism>
<keyword evidence="3" id="KW-1003">Cell membrane</keyword>
<keyword evidence="4" id="KW-0410">Iron transport</keyword>
<dbReference type="GO" id="GO:0005886">
    <property type="term" value="C:plasma membrane"/>
    <property type="evidence" value="ECO:0007669"/>
    <property type="project" value="UniProtKB-SubCell"/>
</dbReference>
<gene>
    <name evidence="11" type="ORF">SAMN04488028_101494</name>
</gene>
<sequence>METLHTTGLSIGYDKKCIASDVNLALRPGKLVCLIGQNGVGKSTLLRTLAGLQEPLSGEVAIGEESIKVVDRRELARKIGIITTDKIGMSNMNVRELVALGRFPYTNWIGKEELEDRAKIEESIDLCKVNYIENAKLGTLSDGQFQKAMVARALAQDTDFILMDEPTAHLDIVNRLDMFSLFAQIKAQTNKGILVSTHELDLSIRFADELWLMDFNQPVVCGAPQDLIESGAISRIFHHEDYEIDLTIAHSMIRAKRDK</sequence>
<keyword evidence="5" id="KW-0547">Nucleotide-binding</keyword>
<evidence type="ECO:0000256" key="2">
    <source>
        <dbReference type="ARBA" id="ARBA00022448"/>
    </source>
</evidence>
<dbReference type="GO" id="GO:0016887">
    <property type="term" value="F:ATP hydrolysis activity"/>
    <property type="evidence" value="ECO:0007669"/>
    <property type="project" value="InterPro"/>
</dbReference>
<dbReference type="STRING" id="156994.SAMN04488028_101494"/>
<dbReference type="SUPFAM" id="SSF52540">
    <property type="entry name" value="P-loop containing nucleoside triphosphate hydrolases"/>
    <property type="match status" value="1"/>
</dbReference>
<evidence type="ECO:0000256" key="4">
    <source>
        <dbReference type="ARBA" id="ARBA00022496"/>
    </source>
</evidence>
<dbReference type="EMBL" id="FRAA01000001">
    <property type="protein sequence ID" value="SHJ55701.1"/>
    <property type="molecule type" value="Genomic_DNA"/>
</dbReference>
<keyword evidence="2" id="KW-0813">Transport</keyword>
<dbReference type="Gene3D" id="3.40.50.300">
    <property type="entry name" value="P-loop containing nucleotide triphosphate hydrolases"/>
    <property type="match status" value="1"/>
</dbReference>
<comment type="subcellular location">
    <subcellularLocation>
        <location evidence="1">Cell membrane</location>
        <topology evidence="1">Peripheral membrane protein</topology>
    </subcellularLocation>
</comment>
<proteinExistence type="predicted"/>
<dbReference type="CDD" id="cd03214">
    <property type="entry name" value="ABC_Iron-Siderophores_B12_Hemin"/>
    <property type="match status" value="1"/>
</dbReference>
<dbReference type="InterPro" id="IPR003439">
    <property type="entry name" value="ABC_transporter-like_ATP-bd"/>
</dbReference>
<evidence type="ECO:0000256" key="1">
    <source>
        <dbReference type="ARBA" id="ARBA00004202"/>
    </source>
</evidence>
<dbReference type="InterPro" id="IPR003593">
    <property type="entry name" value="AAA+_ATPase"/>
</dbReference>
<dbReference type="SMART" id="SM00382">
    <property type="entry name" value="AAA"/>
    <property type="match status" value="1"/>
</dbReference>
<feature type="domain" description="ABC transporter" evidence="10">
    <location>
        <begin position="4"/>
        <end position="240"/>
    </location>
</feature>
<dbReference type="AlphaFoldDB" id="A0A1M6K9T7"/>
<dbReference type="Proteomes" id="UP000184474">
    <property type="component" value="Unassembled WGS sequence"/>
</dbReference>
<evidence type="ECO:0000256" key="3">
    <source>
        <dbReference type="ARBA" id="ARBA00022475"/>
    </source>
</evidence>
<dbReference type="RefSeq" id="WP_073119110.1">
    <property type="nucleotide sequence ID" value="NZ_FRAA01000001.1"/>
</dbReference>
<keyword evidence="6 11" id="KW-0067">ATP-binding</keyword>
<keyword evidence="9" id="KW-0472">Membrane</keyword>
<protein>
    <submittedName>
        <fullName evidence="11">Iron complex transport system ATP-binding protein</fullName>
    </submittedName>
</protein>
<evidence type="ECO:0000256" key="7">
    <source>
        <dbReference type="ARBA" id="ARBA00023004"/>
    </source>
</evidence>
<evidence type="ECO:0000313" key="12">
    <source>
        <dbReference type="Proteomes" id="UP000184474"/>
    </source>
</evidence>
<dbReference type="GO" id="GO:0005524">
    <property type="term" value="F:ATP binding"/>
    <property type="evidence" value="ECO:0007669"/>
    <property type="project" value="UniProtKB-KW"/>
</dbReference>
<name>A0A1M6K9T7_REIAG</name>
<evidence type="ECO:0000256" key="6">
    <source>
        <dbReference type="ARBA" id="ARBA00022840"/>
    </source>
</evidence>
<keyword evidence="7" id="KW-0408">Iron</keyword>
<accession>A0A1M6K9T7</accession>
<evidence type="ECO:0000259" key="10">
    <source>
        <dbReference type="PROSITE" id="PS50893"/>
    </source>
</evidence>
<dbReference type="PANTHER" id="PTHR42771">
    <property type="entry name" value="IRON(3+)-HYDROXAMATE IMPORT ATP-BINDING PROTEIN FHUC"/>
    <property type="match status" value="1"/>
</dbReference>
<evidence type="ECO:0000313" key="11">
    <source>
        <dbReference type="EMBL" id="SHJ55701.1"/>
    </source>
</evidence>
<evidence type="ECO:0000256" key="8">
    <source>
        <dbReference type="ARBA" id="ARBA00023065"/>
    </source>
</evidence>
<keyword evidence="8" id="KW-0406">Ion transport</keyword>
<dbReference type="PROSITE" id="PS50893">
    <property type="entry name" value="ABC_TRANSPORTER_2"/>
    <property type="match status" value="1"/>
</dbReference>
<evidence type="ECO:0000256" key="5">
    <source>
        <dbReference type="ARBA" id="ARBA00022741"/>
    </source>
</evidence>